<proteinExistence type="inferred from homology"/>
<dbReference type="NCBIfam" id="NF005519">
    <property type="entry name" value="PRK07152.1"/>
    <property type="match status" value="1"/>
</dbReference>
<evidence type="ECO:0000256" key="9">
    <source>
        <dbReference type="ARBA" id="ARBA00022840"/>
    </source>
</evidence>
<evidence type="ECO:0000256" key="7">
    <source>
        <dbReference type="ARBA" id="ARBA00022741"/>
    </source>
</evidence>
<evidence type="ECO:0000259" key="15">
    <source>
        <dbReference type="SMART" id="SM00471"/>
    </source>
</evidence>
<dbReference type="PANTHER" id="PTHR39321">
    <property type="entry name" value="NICOTINATE-NUCLEOTIDE ADENYLYLTRANSFERASE-RELATED"/>
    <property type="match status" value="1"/>
</dbReference>
<evidence type="ECO:0000256" key="1">
    <source>
        <dbReference type="ARBA" id="ARBA00002324"/>
    </source>
</evidence>
<keyword evidence="11 14" id="KW-0520">NAD</keyword>
<dbReference type="InterPro" id="IPR003607">
    <property type="entry name" value="HD/PDEase_dom"/>
</dbReference>
<keyword evidence="9 14" id="KW-0067">ATP-binding</keyword>
<evidence type="ECO:0000256" key="13">
    <source>
        <dbReference type="ARBA" id="ARBA00049417"/>
    </source>
</evidence>
<evidence type="ECO:0000256" key="4">
    <source>
        <dbReference type="ARBA" id="ARBA00022679"/>
    </source>
</evidence>
<dbReference type="GO" id="GO:0009435">
    <property type="term" value="P:NAD+ biosynthetic process"/>
    <property type="evidence" value="ECO:0007669"/>
    <property type="project" value="UniProtKB-UniRule"/>
</dbReference>
<dbReference type="Pfam" id="PF01966">
    <property type="entry name" value="HD"/>
    <property type="match status" value="1"/>
</dbReference>
<dbReference type="Pfam" id="PF01467">
    <property type="entry name" value="CTP_transf_like"/>
    <property type="match status" value="1"/>
</dbReference>
<dbReference type="GO" id="GO:0004515">
    <property type="term" value="F:nicotinate-nucleotide adenylyltransferase activity"/>
    <property type="evidence" value="ECO:0007669"/>
    <property type="project" value="UniProtKB-UniRule"/>
</dbReference>
<dbReference type="AlphaFoldDB" id="A0A2K8P1D2"/>
<evidence type="ECO:0000256" key="3">
    <source>
        <dbReference type="ARBA" id="ARBA00022642"/>
    </source>
</evidence>
<dbReference type="EMBL" id="CP024965">
    <property type="protein sequence ID" value="ATZ18713.1"/>
    <property type="molecule type" value="Genomic_DNA"/>
</dbReference>
<evidence type="ECO:0000256" key="10">
    <source>
        <dbReference type="ARBA" id="ARBA00023004"/>
    </source>
</evidence>
<evidence type="ECO:0000256" key="5">
    <source>
        <dbReference type="ARBA" id="ARBA00022695"/>
    </source>
</evidence>
<evidence type="ECO:0000256" key="11">
    <source>
        <dbReference type="ARBA" id="ARBA00023027"/>
    </source>
</evidence>
<dbReference type="SMART" id="SM00471">
    <property type="entry name" value="HDc"/>
    <property type="match status" value="1"/>
</dbReference>
<keyword evidence="17" id="KW-1185">Reference proteome</keyword>
<dbReference type="HAMAP" id="MF_00244">
    <property type="entry name" value="NaMN_adenylyltr"/>
    <property type="match status" value="1"/>
</dbReference>
<dbReference type="PANTHER" id="PTHR39321:SF3">
    <property type="entry name" value="PHOSPHOPANTETHEINE ADENYLYLTRANSFERASE"/>
    <property type="match status" value="1"/>
</dbReference>
<dbReference type="EC" id="2.7.7.18" evidence="14"/>
<dbReference type="CDD" id="cd00077">
    <property type="entry name" value="HDc"/>
    <property type="match status" value="1"/>
</dbReference>
<dbReference type="InterPro" id="IPR014729">
    <property type="entry name" value="Rossmann-like_a/b/a_fold"/>
</dbReference>
<organism evidence="16 17">
    <name type="scientific">Williamsoniiplasma somnilux</name>
    <dbReference type="NCBI Taxonomy" id="215578"/>
    <lineage>
        <taxon>Bacteria</taxon>
        <taxon>Bacillati</taxon>
        <taxon>Mycoplasmatota</taxon>
        <taxon>Mollicutes</taxon>
        <taxon>Entomoplasmatales</taxon>
        <taxon>Williamsoniiplasma</taxon>
    </lineage>
</organism>
<dbReference type="NCBIfam" id="TIGR00482">
    <property type="entry name" value="nicotinate (nicotinamide) nucleotide adenylyltransferase"/>
    <property type="match status" value="1"/>
</dbReference>
<evidence type="ECO:0000256" key="2">
    <source>
        <dbReference type="ARBA" id="ARBA00005019"/>
    </source>
</evidence>
<evidence type="ECO:0000256" key="6">
    <source>
        <dbReference type="ARBA" id="ARBA00022723"/>
    </source>
</evidence>
<comment type="pathway">
    <text evidence="2 14">Cofactor biosynthesis; NAD(+) biosynthesis; deamido-NAD(+) from nicotinate D-ribonucleotide: step 1/1.</text>
</comment>
<evidence type="ECO:0000256" key="12">
    <source>
        <dbReference type="ARBA" id="ARBA00048721"/>
    </source>
</evidence>
<keyword evidence="3 14" id="KW-0662">Pyridine nucleotide biosynthesis</keyword>
<dbReference type="Proteomes" id="UP000232230">
    <property type="component" value="Chromosome"/>
</dbReference>
<dbReference type="InterPro" id="IPR005249">
    <property type="entry name" value="YqeK"/>
</dbReference>
<sequence length="370" mass="43823">MKTKKRVALFGGSFDPVHTDHVNIALACHEKLNFEEVWMIPAYLNPFKKKEHSPIVDRLAMLRIIEKKHHFIRINQYEIQNNRPTYTYETVAYLVENYHDFEFAFIMGSDQLDTFEKWNNFDKLINLVPFKVFLRSEKYNKDVVAKYNLEVFEFNNNFLSSTDIRDLKHLDKQIPQINDYVNYNLLYLSERMEKHMDHERFVHCLNVGQMAKKLAIKHGVDENKALVAGTLHDITKRWDKQKAEWYLKKYTPGLINEPLPVWHSFTGSLHLEKDWLIKDQEILQAVFNHTVGSPDMTPLDMIVFCADKISAERNYSEVEKLREICFEDLIKGFKLLVKNQYDVAIERHGKNSIGSMLQHTYDYWVKGVRE</sequence>
<evidence type="ECO:0000256" key="14">
    <source>
        <dbReference type="HAMAP-Rule" id="MF_00244"/>
    </source>
</evidence>
<keyword evidence="5 14" id="KW-0548">Nucleotidyltransferase</keyword>
<keyword evidence="8" id="KW-0378">Hydrolase</keyword>
<feature type="domain" description="HD/PDEase" evidence="15">
    <location>
        <begin position="196"/>
        <end position="321"/>
    </location>
</feature>
<keyword evidence="4 14" id="KW-0808">Transferase</keyword>
<protein>
    <recommendedName>
        <fullName evidence="14">Probable nicotinate-nucleotide adenylyltransferase</fullName>
        <ecNumber evidence="14">2.7.7.18</ecNumber>
    </recommendedName>
    <alternativeName>
        <fullName evidence="14">Deamido-NAD(+) diphosphorylase</fullName>
    </alternativeName>
    <alternativeName>
        <fullName evidence="14">Deamido-NAD(+) pyrophosphorylase</fullName>
    </alternativeName>
    <alternativeName>
        <fullName evidence="14">Nicotinate mononucleotide adenylyltransferase</fullName>
        <shortName evidence="14">NaMN adenylyltransferase</shortName>
    </alternativeName>
</protein>
<dbReference type="UniPathway" id="UPA00253">
    <property type="reaction ID" value="UER00332"/>
</dbReference>
<dbReference type="RefSeq" id="WP_024863236.1">
    <property type="nucleotide sequence ID" value="NZ_CP024965.1"/>
</dbReference>
<dbReference type="InterPro" id="IPR004821">
    <property type="entry name" value="Cyt_trans-like"/>
</dbReference>
<dbReference type="Gene3D" id="1.10.3210.10">
    <property type="entry name" value="Hypothetical protein af1432"/>
    <property type="match status" value="1"/>
</dbReference>
<comment type="similarity">
    <text evidence="14">Belongs to the NadD family.</text>
</comment>
<reference evidence="16 17" key="1">
    <citation type="submission" date="2017-11" db="EMBL/GenBank/DDBJ databases">
        <title>Genome sequence of Entomoplasma somnilux PYAN-1 (ATCC 49194).</title>
        <authorList>
            <person name="Lo W.-S."/>
            <person name="Gasparich G.E."/>
            <person name="Kuo C.-H."/>
        </authorList>
    </citation>
    <scope>NUCLEOTIDE SEQUENCE [LARGE SCALE GENOMIC DNA]</scope>
    <source>
        <strain evidence="16 17">PYAN-1</strain>
    </source>
</reference>
<dbReference type="InterPro" id="IPR005248">
    <property type="entry name" value="NadD/NMNAT"/>
</dbReference>
<dbReference type="SUPFAM" id="SSF52374">
    <property type="entry name" value="Nucleotidylyl transferase"/>
    <property type="match status" value="1"/>
</dbReference>
<dbReference type="GO" id="GO:0008803">
    <property type="term" value="F:bis(5'-nucleosyl)-tetraphosphatase (symmetrical) activity"/>
    <property type="evidence" value="ECO:0007669"/>
    <property type="project" value="UniProtKB-EC"/>
</dbReference>
<dbReference type="Gene3D" id="3.40.50.620">
    <property type="entry name" value="HUPs"/>
    <property type="match status" value="1"/>
</dbReference>
<dbReference type="GO" id="GO:0005524">
    <property type="term" value="F:ATP binding"/>
    <property type="evidence" value="ECO:0007669"/>
    <property type="project" value="UniProtKB-KW"/>
</dbReference>
<name>A0A2K8P1D2_9MOLU</name>
<accession>A0A2K8P1D2</accession>
<keyword evidence="10" id="KW-0408">Iron</keyword>
<dbReference type="CDD" id="cd02165">
    <property type="entry name" value="NMNAT"/>
    <property type="match status" value="1"/>
</dbReference>
<dbReference type="GO" id="GO:0046872">
    <property type="term" value="F:metal ion binding"/>
    <property type="evidence" value="ECO:0007669"/>
    <property type="project" value="UniProtKB-KW"/>
</dbReference>
<dbReference type="InterPro" id="IPR006674">
    <property type="entry name" value="HD_domain"/>
</dbReference>
<keyword evidence="7 14" id="KW-0547">Nucleotide-binding</keyword>
<dbReference type="SUPFAM" id="SSF109604">
    <property type="entry name" value="HD-domain/PDEase-like"/>
    <property type="match status" value="1"/>
</dbReference>
<evidence type="ECO:0000313" key="17">
    <source>
        <dbReference type="Proteomes" id="UP000232230"/>
    </source>
</evidence>
<keyword evidence="6" id="KW-0479">Metal-binding</keyword>
<dbReference type="KEGG" id="esx:ESOMN_v1c03310"/>
<gene>
    <name evidence="14 16" type="primary">nadD</name>
    <name evidence="16" type="ORF">ESOMN_v1c03310</name>
</gene>
<comment type="function">
    <text evidence="1 14">Catalyzes the reversible adenylation of nicotinate mononucleotide (NaMN) to nicotinic acid adenine dinucleotide (NaAD).</text>
</comment>
<comment type="catalytic activity">
    <reaction evidence="12 14">
        <text>nicotinate beta-D-ribonucleotide + ATP + H(+) = deamido-NAD(+) + diphosphate</text>
        <dbReference type="Rhea" id="RHEA:22860"/>
        <dbReference type="ChEBI" id="CHEBI:15378"/>
        <dbReference type="ChEBI" id="CHEBI:30616"/>
        <dbReference type="ChEBI" id="CHEBI:33019"/>
        <dbReference type="ChEBI" id="CHEBI:57502"/>
        <dbReference type="ChEBI" id="CHEBI:58437"/>
        <dbReference type="EC" id="2.7.7.18"/>
    </reaction>
</comment>
<evidence type="ECO:0000313" key="16">
    <source>
        <dbReference type="EMBL" id="ATZ18713.1"/>
    </source>
</evidence>
<evidence type="ECO:0000256" key="8">
    <source>
        <dbReference type="ARBA" id="ARBA00022801"/>
    </source>
</evidence>
<comment type="catalytic activity">
    <reaction evidence="13">
        <text>P(1),P(4)-bis(5'-adenosyl) tetraphosphate + H2O = 2 ADP + 2 H(+)</text>
        <dbReference type="Rhea" id="RHEA:24252"/>
        <dbReference type="ChEBI" id="CHEBI:15377"/>
        <dbReference type="ChEBI" id="CHEBI:15378"/>
        <dbReference type="ChEBI" id="CHEBI:58141"/>
        <dbReference type="ChEBI" id="CHEBI:456216"/>
        <dbReference type="EC" id="3.6.1.41"/>
    </reaction>
</comment>
<dbReference type="NCBIfam" id="TIGR00488">
    <property type="entry name" value="bis(5'-nucleosyl)-tetraphosphatase (symmetrical) YqeK"/>
    <property type="match status" value="1"/>
</dbReference>